<evidence type="ECO:0000256" key="1">
    <source>
        <dbReference type="ARBA" id="ARBA00022441"/>
    </source>
</evidence>
<organism evidence="3 4">
    <name type="scientific">Allacma fusca</name>
    <dbReference type="NCBI Taxonomy" id="39272"/>
    <lineage>
        <taxon>Eukaryota</taxon>
        <taxon>Metazoa</taxon>
        <taxon>Ecdysozoa</taxon>
        <taxon>Arthropoda</taxon>
        <taxon>Hexapoda</taxon>
        <taxon>Collembola</taxon>
        <taxon>Symphypleona</taxon>
        <taxon>Sminthuridae</taxon>
        <taxon>Allacma</taxon>
    </lineage>
</organism>
<dbReference type="Proteomes" id="UP000708208">
    <property type="component" value="Unassembled WGS sequence"/>
</dbReference>
<comment type="caution">
    <text evidence="3">The sequence shown here is derived from an EMBL/GenBank/DDBJ whole genome shotgun (WGS) entry which is preliminary data.</text>
</comment>
<feature type="non-terminal residue" evidence="3">
    <location>
        <position position="1"/>
    </location>
</feature>
<dbReference type="PANTHER" id="PTHR45632:SF3">
    <property type="entry name" value="KELCH-LIKE PROTEIN 32"/>
    <property type="match status" value="1"/>
</dbReference>
<dbReference type="InterPro" id="IPR006652">
    <property type="entry name" value="Kelch_1"/>
</dbReference>
<keyword evidence="2" id="KW-0677">Repeat</keyword>
<dbReference type="AlphaFoldDB" id="A0A8J2J4G3"/>
<dbReference type="EMBL" id="CAJVCH010009518">
    <property type="protein sequence ID" value="CAG7667340.1"/>
    <property type="molecule type" value="Genomic_DNA"/>
</dbReference>
<gene>
    <name evidence="3" type="ORF">AFUS01_LOCUS1710</name>
</gene>
<sequence>PQEDTWSRIEPMVIPRCAFGLTTWENYLYAFGGWVGEDIGGSIERYDPYLNEWTVIGDMLESRFSMGVFTHQGLIYIVGGCTHTQRHLKDLCSYNPV</sequence>
<keyword evidence="1" id="KW-0880">Kelch repeat</keyword>
<feature type="non-terminal residue" evidence="3">
    <location>
        <position position="97"/>
    </location>
</feature>
<dbReference type="OrthoDB" id="1022638at2759"/>
<evidence type="ECO:0000256" key="2">
    <source>
        <dbReference type="ARBA" id="ARBA00022737"/>
    </source>
</evidence>
<evidence type="ECO:0000313" key="3">
    <source>
        <dbReference type="EMBL" id="CAG7667340.1"/>
    </source>
</evidence>
<keyword evidence="4" id="KW-1185">Reference proteome</keyword>
<evidence type="ECO:0008006" key="5">
    <source>
        <dbReference type="Google" id="ProtNLM"/>
    </source>
</evidence>
<dbReference type="SMART" id="SM00612">
    <property type="entry name" value="Kelch"/>
    <property type="match status" value="1"/>
</dbReference>
<reference evidence="3" key="1">
    <citation type="submission" date="2021-06" db="EMBL/GenBank/DDBJ databases">
        <authorList>
            <person name="Hodson N. C."/>
            <person name="Mongue J. A."/>
            <person name="Jaron S. K."/>
        </authorList>
    </citation>
    <scope>NUCLEOTIDE SEQUENCE</scope>
</reference>
<protein>
    <recommendedName>
        <fullName evidence="5">Kelch-like protein 10</fullName>
    </recommendedName>
</protein>
<dbReference type="PANTHER" id="PTHR45632">
    <property type="entry name" value="LD33804P"/>
    <property type="match status" value="1"/>
</dbReference>
<dbReference type="Pfam" id="PF01344">
    <property type="entry name" value="Kelch_1"/>
    <property type="match status" value="2"/>
</dbReference>
<name>A0A8J2J4G3_9HEXA</name>
<proteinExistence type="predicted"/>
<evidence type="ECO:0000313" key="4">
    <source>
        <dbReference type="Proteomes" id="UP000708208"/>
    </source>
</evidence>
<accession>A0A8J2J4G3</accession>